<organism evidence="2 3">
    <name type="scientific">Solanum commersonii</name>
    <name type="common">Commerson's wild potato</name>
    <name type="synonym">Commerson's nightshade</name>
    <dbReference type="NCBI Taxonomy" id="4109"/>
    <lineage>
        <taxon>Eukaryota</taxon>
        <taxon>Viridiplantae</taxon>
        <taxon>Streptophyta</taxon>
        <taxon>Embryophyta</taxon>
        <taxon>Tracheophyta</taxon>
        <taxon>Spermatophyta</taxon>
        <taxon>Magnoliopsida</taxon>
        <taxon>eudicotyledons</taxon>
        <taxon>Gunneridae</taxon>
        <taxon>Pentapetalae</taxon>
        <taxon>asterids</taxon>
        <taxon>lamiids</taxon>
        <taxon>Solanales</taxon>
        <taxon>Solanaceae</taxon>
        <taxon>Solanoideae</taxon>
        <taxon>Solaneae</taxon>
        <taxon>Solanum</taxon>
    </lineage>
</organism>
<name>A0A9J5WC41_SOLCO</name>
<gene>
    <name evidence="2" type="ORF">H5410_062851</name>
</gene>
<keyword evidence="3" id="KW-1185">Reference proteome</keyword>
<proteinExistence type="predicted"/>
<keyword evidence="1" id="KW-0812">Transmembrane</keyword>
<dbReference type="Proteomes" id="UP000824120">
    <property type="component" value="Chromosome 12"/>
</dbReference>
<dbReference type="AlphaFoldDB" id="A0A9J5WC41"/>
<keyword evidence="1" id="KW-0472">Membrane</keyword>
<comment type="caution">
    <text evidence="2">The sequence shown here is derived from an EMBL/GenBank/DDBJ whole genome shotgun (WGS) entry which is preliminary data.</text>
</comment>
<evidence type="ECO:0008006" key="4">
    <source>
        <dbReference type="Google" id="ProtNLM"/>
    </source>
</evidence>
<feature type="transmembrane region" description="Helical" evidence="1">
    <location>
        <begin position="126"/>
        <end position="146"/>
    </location>
</feature>
<evidence type="ECO:0000313" key="2">
    <source>
        <dbReference type="EMBL" id="KAG5573085.1"/>
    </source>
</evidence>
<accession>A0A9J5WC41</accession>
<protein>
    <recommendedName>
        <fullName evidence="4">Reverse transcriptase zinc-binding domain-containing protein</fullName>
    </recommendedName>
</protein>
<evidence type="ECO:0000313" key="3">
    <source>
        <dbReference type="Proteomes" id="UP000824120"/>
    </source>
</evidence>
<sequence length="165" mass="18714">MLYGLDTPNNTSDAGRWWESGNGFFSQILLQELIGERGMYISSHAIWIPRVQRKVGLFAWLVAWGGSEFVRKAMDDVGHNEGGIVKLNSPEGEEKSKGMESGTPLATMWVIWKERNRRAVEGVEQVFVSLQSGLLCLLSSFFLLYLRGPYWYRGLVSFVENHILV</sequence>
<dbReference type="EMBL" id="JACXVP010000012">
    <property type="protein sequence ID" value="KAG5573085.1"/>
    <property type="molecule type" value="Genomic_DNA"/>
</dbReference>
<keyword evidence="1" id="KW-1133">Transmembrane helix</keyword>
<evidence type="ECO:0000256" key="1">
    <source>
        <dbReference type="SAM" id="Phobius"/>
    </source>
</evidence>
<reference evidence="2 3" key="1">
    <citation type="submission" date="2020-09" db="EMBL/GenBank/DDBJ databases">
        <title>De no assembly of potato wild relative species, Solanum commersonii.</title>
        <authorList>
            <person name="Cho K."/>
        </authorList>
    </citation>
    <scope>NUCLEOTIDE SEQUENCE [LARGE SCALE GENOMIC DNA]</scope>
    <source>
        <strain evidence="2">LZ3.2</strain>
        <tissue evidence="2">Leaf</tissue>
    </source>
</reference>